<dbReference type="InterPro" id="IPR043472">
    <property type="entry name" value="Macro_dom-like"/>
</dbReference>
<dbReference type="InterPro" id="IPR023042">
    <property type="entry name" value="Peptidase_M17_leu_NH2_pept"/>
</dbReference>
<dbReference type="RefSeq" id="WP_267151221.1">
    <property type="nucleotide sequence ID" value="NZ_JAPMLT010000003.1"/>
</dbReference>
<feature type="binding site" evidence="8">
    <location>
        <position position="337"/>
    </location>
    <ligand>
        <name>Mn(2+)</name>
        <dbReference type="ChEBI" id="CHEBI:29035"/>
        <label>2</label>
    </ligand>
</feature>
<keyword evidence="8" id="KW-0963">Cytoplasm</keyword>
<proteinExistence type="inferred from homology"/>
<comment type="subcellular location">
    <subcellularLocation>
        <location evidence="8">Cytoplasm</location>
    </subcellularLocation>
</comment>
<evidence type="ECO:0000256" key="5">
    <source>
        <dbReference type="ARBA" id="ARBA00022670"/>
    </source>
</evidence>
<dbReference type="EMBL" id="JAPMLT010000003">
    <property type="protein sequence ID" value="MCX7569973.1"/>
    <property type="molecule type" value="Genomic_DNA"/>
</dbReference>
<comment type="catalytic activity">
    <reaction evidence="2 8">
        <text>Release of an N-terminal amino acid, preferentially leucine, but not glutamic or aspartic acids.</text>
        <dbReference type="EC" id="3.4.11.10"/>
    </reaction>
</comment>
<dbReference type="Gene3D" id="3.40.220.10">
    <property type="entry name" value="Leucine Aminopeptidase, subunit E, domain 1"/>
    <property type="match status" value="1"/>
</dbReference>
<name>A0ABT3WZ78_9BACL</name>
<dbReference type="SUPFAM" id="SSF53187">
    <property type="entry name" value="Zn-dependent exopeptidases"/>
    <property type="match status" value="1"/>
</dbReference>
<comment type="cofactor">
    <cofactor evidence="8">
        <name>Mn(2+)</name>
        <dbReference type="ChEBI" id="CHEBI:29035"/>
    </cofactor>
    <text evidence="8">Binds 2 manganese ions per subunit.</text>
</comment>
<feature type="binding site" evidence="8">
    <location>
        <position position="253"/>
    </location>
    <ligand>
        <name>Mn(2+)</name>
        <dbReference type="ChEBI" id="CHEBI:29035"/>
        <label>2</label>
    </ligand>
</feature>
<evidence type="ECO:0000256" key="2">
    <source>
        <dbReference type="ARBA" id="ARBA00000967"/>
    </source>
</evidence>
<feature type="domain" description="Cytosol aminopeptidase" evidence="9">
    <location>
        <begin position="172"/>
        <end position="478"/>
    </location>
</feature>
<dbReference type="CDD" id="cd00433">
    <property type="entry name" value="Peptidase_M17"/>
    <property type="match status" value="1"/>
</dbReference>
<feature type="binding site" evidence="8">
    <location>
        <position position="335"/>
    </location>
    <ligand>
        <name>Mn(2+)</name>
        <dbReference type="ChEBI" id="CHEBI:29035"/>
        <label>1</label>
    </ligand>
</feature>
<comment type="similarity">
    <text evidence="3 8">Belongs to the peptidase M17 family.</text>
</comment>
<evidence type="ECO:0000256" key="6">
    <source>
        <dbReference type="ARBA" id="ARBA00022801"/>
    </source>
</evidence>
<comment type="catalytic activity">
    <reaction evidence="1 8">
        <text>Release of an N-terminal amino acid, Xaa-|-Yaa-, in which Xaa is preferably Leu, but may be other amino acids including Pro although not Arg or Lys, and Yaa may be Pro. Amino acid amides and methyl esters are also readily hydrolyzed, but rates on arylamides are exceedingly low.</text>
        <dbReference type="EC" id="3.4.11.1"/>
    </reaction>
</comment>
<dbReference type="SUPFAM" id="SSF52949">
    <property type="entry name" value="Macro domain-like"/>
    <property type="match status" value="1"/>
</dbReference>
<dbReference type="PANTHER" id="PTHR11963">
    <property type="entry name" value="LEUCINE AMINOPEPTIDASE-RELATED"/>
    <property type="match status" value="1"/>
</dbReference>
<dbReference type="InterPro" id="IPR000819">
    <property type="entry name" value="Peptidase_M17_C"/>
</dbReference>
<keyword evidence="8" id="KW-0479">Metal-binding</keyword>
<evidence type="ECO:0000256" key="3">
    <source>
        <dbReference type="ARBA" id="ARBA00009528"/>
    </source>
</evidence>
<reference evidence="11 12" key="1">
    <citation type="submission" date="2022-11" db="EMBL/GenBank/DDBJ databases">
        <title>Study of microbial diversity in lake waters.</title>
        <authorList>
            <person name="Zhang J."/>
        </authorList>
    </citation>
    <scope>NUCLEOTIDE SEQUENCE [LARGE SCALE GENOMIC DNA]</scope>
    <source>
        <strain evidence="11 12">DT12</strain>
    </source>
</reference>
<dbReference type="Pfam" id="PF00883">
    <property type="entry name" value="Peptidase_M17"/>
    <property type="match status" value="1"/>
</dbReference>
<feature type="binding site" evidence="8">
    <location>
        <position position="258"/>
    </location>
    <ligand>
        <name>Mn(2+)</name>
        <dbReference type="ChEBI" id="CHEBI:29035"/>
        <label>2</label>
    </ligand>
</feature>
<dbReference type="InterPro" id="IPR011356">
    <property type="entry name" value="Leucine_aapep/pepB"/>
</dbReference>
<comment type="caution">
    <text evidence="11">The sequence shown here is derived from an EMBL/GenBank/DDBJ whole genome shotgun (WGS) entry which is preliminary data.</text>
</comment>
<dbReference type="Pfam" id="PF02789">
    <property type="entry name" value="Peptidase_M17_N"/>
    <property type="match status" value="1"/>
</dbReference>
<dbReference type="HAMAP" id="MF_00181">
    <property type="entry name" value="Cytosol_peptidase_M17"/>
    <property type="match status" value="1"/>
</dbReference>
<dbReference type="PANTHER" id="PTHR11963:SF23">
    <property type="entry name" value="CYTOSOL AMINOPEPTIDASE"/>
    <property type="match status" value="1"/>
</dbReference>
<dbReference type="NCBIfam" id="NF002073">
    <property type="entry name" value="PRK00913.1-2"/>
    <property type="match status" value="1"/>
</dbReference>
<dbReference type="Gene3D" id="3.40.630.10">
    <property type="entry name" value="Zn peptidases"/>
    <property type="match status" value="1"/>
</dbReference>
<keyword evidence="4 8" id="KW-0031">Aminopeptidase</keyword>
<feature type="binding site" evidence="8">
    <location>
        <position position="337"/>
    </location>
    <ligand>
        <name>Mn(2+)</name>
        <dbReference type="ChEBI" id="CHEBI:29035"/>
        <label>1</label>
    </ligand>
</feature>
<evidence type="ECO:0000313" key="12">
    <source>
        <dbReference type="Proteomes" id="UP001208017"/>
    </source>
</evidence>
<dbReference type="PRINTS" id="PR00481">
    <property type="entry name" value="LAMNOPPTDASE"/>
</dbReference>
<evidence type="ECO:0000256" key="7">
    <source>
        <dbReference type="ARBA" id="ARBA00049972"/>
    </source>
</evidence>
<protein>
    <recommendedName>
        <fullName evidence="8">Probable cytosol aminopeptidase</fullName>
        <ecNumber evidence="8">3.4.11.1</ecNumber>
    </recommendedName>
    <alternativeName>
        <fullName evidence="8">Leucine aminopeptidase</fullName>
        <shortName evidence="8">LAP</shortName>
        <ecNumber evidence="8">3.4.11.10</ecNumber>
    </alternativeName>
    <alternativeName>
        <fullName evidence="8">Leucyl aminopeptidase</fullName>
    </alternativeName>
</protein>
<feature type="active site" evidence="8">
    <location>
        <position position="339"/>
    </location>
</feature>
<dbReference type="EC" id="3.4.11.1" evidence="8"/>
<keyword evidence="6 8" id="KW-0378">Hydrolase</keyword>
<sequence>MNISSVQHIDLTQATGDSLVVFYAETKEVPEHLKALDAALGGEIAAMIADEEATGKQNAIAHIRTNGRIAAKHLYLVGTGKADKVNAESYRKAAGAASREVRGEELTVALPGDAFASAVVEGLLLGSYTYKGHKSKPDEKKRFHTVTLIGESVSDVQMNSLNGRINAEAVLLARDLTDRPGNILTPEVFANVAKETGEMHGIEVEVLDAARLKELGMNLLLSVGIGSDNPPYLVALKYTGAPESKDVLGLVGKGITYDTGGYIIKPETGMGEMHTDMMGAACVLGAMQAIAAKKLPINVTGVLVLAENMISGRAFKPGDVATAFNGKTVEMIDTDCEGRLVLADGVAYVKHLGATKILDTATLTGAVTVVLGNGIAGSLYGNDDAWTQAVKEAGDAVGEKLHALPTYPEFDELIESKIADYINYSGRNGAAVAGGAFIVAFADDVPAVHLDMANMSMAKSSKGYTVAGATGFSTRTLIQVAENLAK</sequence>
<feature type="domain" description="Peptidase M17 leucyl aminopeptidase N-terminal" evidence="10">
    <location>
        <begin position="20"/>
        <end position="137"/>
    </location>
</feature>
<evidence type="ECO:0000256" key="1">
    <source>
        <dbReference type="ARBA" id="ARBA00000135"/>
    </source>
</evidence>
<feature type="binding site" evidence="8">
    <location>
        <position position="258"/>
    </location>
    <ligand>
        <name>Mn(2+)</name>
        <dbReference type="ChEBI" id="CHEBI:29035"/>
        <label>1</label>
    </ligand>
</feature>
<evidence type="ECO:0000256" key="8">
    <source>
        <dbReference type="HAMAP-Rule" id="MF_00181"/>
    </source>
</evidence>
<evidence type="ECO:0000259" key="9">
    <source>
        <dbReference type="Pfam" id="PF00883"/>
    </source>
</evidence>
<keyword evidence="12" id="KW-1185">Reference proteome</keyword>
<dbReference type="Proteomes" id="UP001208017">
    <property type="component" value="Unassembled WGS sequence"/>
</dbReference>
<dbReference type="EC" id="3.4.11.10" evidence="8"/>
<comment type="function">
    <text evidence="7 8">Presumably involved in the processing and regular turnover of intracellular proteins. Catalyzes the removal of unsubstituted N-terminal amino acids from various peptides.</text>
</comment>
<dbReference type="InterPro" id="IPR008283">
    <property type="entry name" value="Peptidase_M17_N"/>
</dbReference>
<gene>
    <name evidence="8" type="primary">pepA</name>
    <name evidence="11" type="ORF">OS242_08345</name>
</gene>
<evidence type="ECO:0000313" key="11">
    <source>
        <dbReference type="EMBL" id="MCX7569973.1"/>
    </source>
</evidence>
<dbReference type="GO" id="GO:0004177">
    <property type="term" value="F:aminopeptidase activity"/>
    <property type="evidence" value="ECO:0007669"/>
    <property type="project" value="UniProtKB-KW"/>
</dbReference>
<evidence type="ECO:0000259" key="10">
    <source>
        <dbReference type="Pfam" id="PF02789"/>
    </source>
</evidence>
<evidence type="ECO:0000256" key="4">
    <source>
        <dbReference type="ARBA" id="ARBA00022438"/>
    </source>
</evidence>
<accession>A0ABT3WZ78</accession>
<feature type="active site" evidence="8">
    <location>
        <position position="265"/>
    </location>
</feature>
<organism evidence="11 12">
    <name type="scientific">Tumebacillus lacus</name>
    <dbReference type="NCBI Taxonomy" id="2995335"/>
    <lineage>
        <taxon>Bacteria</taxon>
        <taxon>Bacillati</taxon>
        <taxon>Bacillota</taxon>
        <taxon>Bacilli</taxon>
        <taxon>Bacillales</taxon>
        <taxon>Alicyclobacillaceae</taxon>
        <taxon>Tumebacillus</taxon>
    </lineage>
</organism>
<keyword evidence="8" id="KW-0464">Manganese</keyword>
<keyword evidence="5 8" id="KW-0645">Protease</keyword>
<feature type="binding site" evidence="8">
    <location>
        <position position="276"/>
    </location>
    <ligand>
        <name>Mn(2+)</name>
        <dbReference type="ChEBI" id="CHEBI:29035"/>
        <label>2</label>
    </ligand>
</feature>